<reference evidence="1" key="1">
    <citation type="submission" date="2021-06" db="EMBL/GenBank/DDBJ databases">
        <authorList>
            <person name="Kallberg Y."/>
            <person name="Tangrot J."/>
            <person name="Rosling A."/>
        </authorList>
    </citation>
    <scope>NUCLEOTIDE SEQUENCE</scope>
    <source>
        <strain evidence="1">FL966</strain>
    </source>
</reference>
<dbReference type="Proteomes" id="UP000789759">
    <property type="component" value="Unassembled WGS sequence"/>
</dbReference>
<dbReference type="EMBL" id="CAJVQA010019657">
    <property type="protein sequence ID" value="CAG8760026.1"/>
    <property type="molecule type" value="Genomic_DNA"/>
</dbReference>
<name>A0A9N9J0G8_9GLOM</name>
<dbReference type="OrthoDB" id="438939at2759"/>
<evidence type="ECO:0000313" key="2">
    <source>
        <dbReference type="Proteomes" id="UP000789759"/>
    </source>
</evidence>
<dbReference type="PANTHER" id="PTHR12097">
    <property type="entry name" value="SPLICING FACTOR 3B, SUBUNIT 1-RELATED"/>
    <property type="match status" value="1"/>
</dbReference>
<gene>
    <name evidence="1" type="ORF">CPELLU_LOCUS15245</name>
</gene>
<comment type="caution">
    <text evidence="1">The sequence shown here is derived from an EMBL/GenBank/DDBJ whole genome shotgun (WGS) entry which is preliminary data.</text>
</comment>
<dbReference type="AlphaFoldDB" id="A0A9N9J0G8"/>
<evidence type="ECO:0000313" key="1">
    <source>
        <dbReference type="EMBL" id="CAG8760026.1"/>
    </source>
</evidence>
<proteinExistence type="predicted"/>
<dbReference type="GO" id="GO:0003729">
    <property type="term" value="F:mRNA binding"/>
    <property type="evidence" value="ECO:0007669"/>
    <property type="project" value="InterPro"/>
</dbReference>
<protein>
    <submittedName>
        <fullName evidence="1">2946_t:CDS:1</fullName>
    </submittedName>
</protein>
<organism evidence="1 2">
    <name type="scientific">Cetraspora pellucida</name>
    <dbReference type="NCBI Taxonomy" id="1433469"/>
    <lineage>
        <taxon>Eukaryota</taxon>
        <taxon>Fungi</taxon>
        <taxon>Fungi incertae sedis</taxon>
        <taxon>Mucoromycota</taxon>
        <taxon>Glomeromycotina</taxon>
        <taxon>Glomeromycetes</taxon>
        <taxon>Diversisporales</taxon>
        <taxon>Gigasporaceae</taxon>
        <taxon>Cetraspora</taxon>
    </lineage>
</organism>
<sequence length="83" mass="9713">MSYYFILPGVDSLAFFKQQDMQHFGKLLEDKDESDLSVDELKERIIMRLFLKIKSGISPLRKTALRHITDKILPLLMSQNLED</sequence>
<dbReference type="InterPro" id="IPR038737">
    <property type="entry name" value="SF3b_su1-like"/>
</dbReference>
<keyword evidence="2" id="KW-1185">Reference proteome</keyword>
<dbReference type="GO" id="GO:0000245">
    <property type="term" value="P:spliceosomal complex assembly"/>
    <property type="evidence" value="ECO:0007669"/>
    <property type="project" value="InterPro"/>
</dbReference>
<accession>A0A9N9J0G8</accession>